<protein>
    <recommendedName>
        <fullName evidence="9">U3 small nucleolar RNA-interacting protein 2</fullName>
    </recommendedName>
</protein>
<evidence type="ECO:0000313" key="7">
    <source>
        <dbReference type="EMBL" id="KAJ3640089.1"/>
    </source>
</evidence>
<keyword evidence="4" id="KW-0539">Nucleus</keyword>
<dbReference type="InterPro" id="IPR020472">
    <property type="entry name" value="WD40_PAC1"/>
</dbReference>
<evidence type="ECO:0000256" key="4">
    <source>
        <dbReference type="ARBA" id="ARBA00023242"/>
    </source>
</evidence>
<dbReference type="PRINTS" id="PR00320">
    <property type="entry name" value="GPROTEINBRPT"/>
</dbReference>
<dbReference type="PANTHER" id="PTHR19865:SF0">
    <property type="entry name" value="U3 SMALL NUCLEOLAR RNA-INTERACTING PROTEIN 2"/>
    <property type="match status" value="1"/>
</dbReference>
<comment type="caution">
    <text evidence="7">The sequence shown here is derived from an EMBL/GenBank/DDBJ whole genome shotgun (WGS) entry which is preliminary data.</text>
</comment>
<feature type="repeat" description="WD" evidence="5">
    <location>
        <begin position="223"/>
        <end position="264"/>
    </location>
</feature>
<dbReference type="PROSITE" id="PS50294">
    <property type="entry name" value="WD_REPEATS_REGION"/>
    <property type="match status" value="3"/>
</dbReference>
<dbReference type="InterPro" id="IPR015943">
    <property type="entry name" value="WD40/YVTN_repeat-like_dom_sf"/>
</dbReference>
<evidence type="ECO:0008006" key="9">
    <source>
        <dbReference type="Google" id="ProtNLM"/>
    </source>
</evidence>
<feature type="region of interest" description="Disordered" evidence="6">
    <location>
        <begin position="1"/>
        <end position="60"/>
    </location>
</feature>
<proteinExistence type="predicted"/>
<dbReference type="InterPro" id="IPR001680">
    <property type="entry name" value="WD40_rpt"/>
</dbReference>
<dbReference type="Gene3D" id="2.130.10.10">
    <property type="entry name" value="YVTN repeat-like/Quinoprotein amine dehydrogenase"/>
    <property type="match status" value="1"/>
</dbReference>
<dbReference type="AlphaFoldDB" id="A0AA38M202"/>
<dbReference type="Proteomes" id="UP001168821">
    <property type="component" value="Unassembled WGS sequence"/>
</dbReference>
<feature type="repeat" description="WD" evidence="5">
    <location>
        <begin position="356"/>
        <end position="397"/>
    </location>
</feature>
<dbReference type="EMBL" id="JALNTZ010000010">
    <property type="protein sequence ID" value="KAJ3640089.1"/>
    <property type="molecule type" value="Genomic_DNA"/>
</dbReference>
<dbReference type="InterPro" id="IPR036322">
    <property type="entry name" value="WD40_repeat_dom_sf"/>
</dbReference>
<feature type="repeat" description="WD" evidence="5">
    <location>
        <begin position="265"/>
        <end position="306"/>
    </location>
</feature>
<evidence type="ECO:0000256" key="3">
    <source>
        <dbReference type="ARBA" id="ARBA00022737"/>
    </source>
</evidence>
<accession>A0AA38M202</accession>
<dbReference type="PROSITE" id="PS50082">
    <property type="entry name" value="WD_REPEATS_2"/>
    <property type="match status" value="4"/>
</dbReference>
<evidence type="ECO:0000256" key="2">
    <source>
        <dbReference type="ARBA" id="ARBA00022574"/>
    </source>
</evidence>
<organism evidence="7 8">
    <name type="scientific">Zophobas morio</name>
    <dbReference type="NCBI Taxonomy" id="2755281"/>
    <lineage>
        <taxon>Eukaryota</taxon>
        <taxon>Metazoa</taxon>
        <taxon>Ecdysozoa</taxon>
        <taxon>Arthropoda</taxon>
        <taxon>Hexapoda</taxon>
        <taxon>Insecta</taxon>
        <taxon>Pterygota</taxon>
        <taxon>Neoptera</taxon>
        <taxon>Endopterygota</taxon>
        <taxon>Coleoptera</taxon>
        <taxon>Polyphaga</taxon>
        <taxon>Cucujiformia</taxon>
        <taxon>Tenebrionidae</taxon>
        <taxon>Zophobas</taxon>
    </lineage>
</organism>
<dbReference type="GO" id="GO:0032040">
    <property type="term" value="C:small-subunit processome"/>
    <property type="evidence" value="ECO:0007669"/>
    <property type="project" value="TreeGrafter"/>
</dbReference>
<feature type="repeat" description="WD" evidence="5">
    <location>
        <begin position="181"/>
        <end position="222"/>
    </location>
</feature>
<dbReference type="FunFam" id="2.130.10.10:FF:000509">
    <property type="entry name" value="U3 small nucleolar RNA-interacting protein"/>
    <property type="match status" value="1"/>
</dbReference>
<keyword evidence="3" id="KW-0677">Repeat</keyword>
<keyword evidence="2 5" id="KW-0853">WD repeat</keyword>
<evidence type="ECO:0000256" key="6">
    <source>
        <dbReference type="SAM" id="MobiDB-lite"/>
    </source>
</evidence>
<dbReference type="PANTHER" id="PTHR19865">
    <property type="entry name" value="U3 SMALL NUCLEOLAR RNA INTERACTING PROTEIN 2"/>
    <property type="match status" value="1"/>
</dbReference>
<dbReference type="CDD" id="cd00200">
    <property type="entry name" value="WD40"/>
    <property type="match status" value="1"/>
</dbReference>
<dbReference type="SMART" id="SM00320">
    <property type="entry name" value="WD40"/>
    <property type="match status" value="7"/>
</dbReference>
<evidence type="ECO:0000256" key="5">
    <source>
        <dbReference type="PROSITE-ProRule" id="PRU00221"/>
    </source>
</evidence>
<keyword evidence="8" id="KW-1185">Reference proteome</keyword>
<gene>
    <name evidence="7" type="ORF">Zmor_003406</name>
</gene>
<dbReference type="GO" id="GO:0034511">
    <property type="term" value="F:U3 snoRNA binding"/>
    <property type="evidence" value="ECO:0007669"/>
    <property type="project" value="InterPro"/>
</dbReference>
<evidence type="ECO:0000256" key="1">
    <source>
        <dbReference type="ARBA" id="ARBA00004123"/>
    </source>
</evidence>
<comment type="subcellular location">
    <subcellularLocation>
        <location evidence="1">Nucleus</location>
    </subcellularLocation>
</comment>
<name>A0AA38M202_9CUCU</name>
<dbReference type="InterPro" id="IPR039241">
    <property type="entry name" value="Rrp9-like"/>
</dbReference>
<dbReference type="Pfam" id="PF00400">
    <property type="entry name" value="WD40"/>
    <property type="match status" value="5"/>
</dbReference>
<reference evidence="7" key="1">
    <citation type="journal article" date="2023" name="G3 (Bethesda)">
        <title>Whole genome assemblies of Zophobas morio and Tenebrio molitor.</title>
        <authorList>
            <person name="Kaur S."/>
            <person name="Stinson S.A."/>
            <person name="diCenzo G.C."/>
        </authorList>
    </citation>
    <scope>NUCLEOTIDE SEQUENCE</scope>
    <source>
        <strain evidence="7">QUZm001</strain>
    </source>
</reference>
<dbReference type="SUPFAM" id="SSF50978">
    <property type="entry name" value="WD40 repeat-like"/>
    <property type="match status" value="1"/>
</dbReference>
<sequence>MSFFIKSKPANGSTKFSADKRRKRKAEKISRDVEVTSSEDEGEGSGLNLQDKSSDEDETAQEKKLRLAKIYLEEIEKEERRRLEDKEVSKEIISKRLKTDHLKQIGKYEVTIADKCTGADLNNLKNLKCKEQHNTITCVCLSSDDKWVFSGSKDGVVVKWSLTEHKKLGVIPFVKTNIDIIKGHTSCINCIAISTDNNYLVVGDNSGMIQIWDPNTLKHLGTLKGHKKPITGLCLKRNSHTLYSSSQDRSVRVWSLDEMTFVETLFGHQDGITSIDVLNTDRPISSGGRDGTIRLWKVSEESQLIFNAQPENVDSVKLINEQYFLSGGDNGQVCVWSCIKKKPLCIVKAAHGCDPLNEQPYWISAVAALIHSDIVASGSQDGYIRLWKVEDRYRKISKLFEIPITGFVNALAFTSDGKKLVAGVGRDHRLGRWSTVKSAKNTICIIPLLINDST</sequence>
<evidence type="ECO:0000313" key="8">
    <source>
        <dbReference type="Proteomes" id="UP001168821"/>
    </source>
</evidence>